<dbReference type="STRING" id="1925591.BI308_02545"/>
<evidence type="ECO:0000313" key="1">
    <source>
        <dbReference type="EMBL" id="OJJ27376.1"/>
    </source>
</evidence>
<evidence type="ECO:0000313" key="2">
    <source>
        <dbReference type="Proteomes" id="UP000183940"/>
    </source>
</evidence>
<organism evidence="1 2">
    <name type="scientific">Roseofilum reptotaenium AO1-A</name>
    <dbReference type="NCBI Taxonomy" id="1925591"/>
    <lineage>
        <taxon>Bacteria</taxon>
        <taxon>Bacillati</taxon>
        <taxon>Cyanobacteriota</taxon>
        <taxon>Cyanophyceae</taxon>
        <taxon>Desertifilales</taxon>
        <taxon>Desertifilaceae</taxon>
        <taxon>Roseofilum</taxon>
    </lineage>
</organism>
<dbReference type="EMBL" id="MLAW01000002">
    <property type="protein sequence ID" value="OJJ27376.1"/>
    <property type="molecule type" value="Genomic_DNA"/>
</dbReference>
<accession>A0A1L9QXL9</accession>
<sequence>MIKSEVGKVVAVAVFFINIPPAEPPVNGAIIASSERSQGHEVPTQEGTLDGWSEVIRVKSQGGEVGYAEL</sequence>
<dbReference type="AlphaFoldDB" id="A0A1L9QXL9"/>
<dbReference type="Proteomes" id="UP000183940">
    <property type="component" value="Unassembled WGS sequence"/>
</dbReference>
<keyword evidence="2" id="KW-1185">Reference proteome</keyword>
<reference evidence="1" key="1">
    <citation type="submission" date="2016-10" db="EMBL/GenBank/DDBJ databases">
        <title>CRISPR-Cas defence system in Roseofilum reptotaenium: evidence of a bacteriophage-cyanobacterium arms race in the coral black band disease.</title>
        <authorList>
            <person name="Buerger P."/>
            <person name="Wood-Charlson E.M."/>
            <person name="Weynberg K.D."/>
            <person name="Willis B."/>
            <person name="Van Oppen M.J."/>
        </authorList>
    </citation>
    <scope>NUCLEOTIDE SEQUENCE [LARGE SCALE GENOMIC DNA]</scope>
    <source>
        <strain evidence="1">AO1-A</strain>
    </source>
</reference>
<proteinExistence type="predicted"/>
<comment type="caution">
    <text evidence="1">The sequence shown here is derived from an EMBL/GenBank/DDBJ whole genome shotgun (WGS) entry which is preliminary data.</text>
</comment>
<name>A0A1L9QXL9_9CYAN</name>
<protein>
    <submittedName>
        <fullName evidence="1">Uncharacterized protein</fullName>
    </submittedName>
</protein>
<gene>
    <name evidence="1" type="ORF">BI308_02545</name>
</gene>